<gene>
    <name evidence="1" type="ORF">UX87_C0012G0001</name>
</gene>
<accession>A0A0G1S417</accession>
<name>A0A0G1S417_9BACT</name>
<evidence type="ECO:0000313" key="1">
    <source>
        <dbReference type="EMBL" id="KKU64112.1"/>
    </source>
</evidence>
<feature type="non-terminal residue" evidence="1">
    <location>
        <position position="1"/>
    </location>
</feature>
<dbReference type="PROSITE" id="PS00018">
    <property type="entry name" value="EF_HAND_1"/>
    <property type="match status" value="1"/>
</dbReference>
<dbReference type="InterPro" id="IPR018247">
    <property type="entry name" value="EF_Hand_1_Ca_BS"/>
</dbReference>
<protein>
    <recommendedName>
        <fullName evidence="3">Dockerin domain-containing protein</fullName>
    </recommendedName>
</protein>
<dbReference type="GO" id="GO:0000272">
    <property type="term" value="P:polysaccharide catabolic process"/>
    <property type="evidence" value="ECO:0007669"/>
    <property type="project" value="InterPro"/>
</dbReference>
<sequence>TSKPGDANGDGQVNGADYLIWISHYGQSVSGPANGDFNNNGTVDGADYIIWLSNYGL</sequence>
<dbReference type="EMBL" id="LCNV01000012">
    <property type="protein sequence ID" value="KKU64112.1"/>
    <property type="molecule type" value="Genomic_DNA"/>
</dbReference>
<dbReference type="InterPro" id="IPR036439">
    <property type="entry name" value="Dockerin_dom_sf"/>
</dbReference>
<organism evidence="1 2">
    <name type="scientific">Candidatus Amesbacteria bacterium GW2011_GWA1_47_16</name>
    <dbReference type="NCBI Taxonomy" id="1618353"/>
    <lineage>
        <taxon>Bacteria</taxon>
        <taxon>Candidatus Amesiibacteriota</taxon>
    </lineage>
</organism>
<evidence type="ECO:0000313" key="2">
    <source>
        <dbReference type="Proteomes" id="UP000034364"/>
    </source>
</evidence>
<evidence type="ECO:0008006" key="3">
    <source>
        <dbReference type="Google" id="ProtNLM"/>
    </source>
</evidence>
<dbReference type="AlphaFoldDB" id="A0A0G1S417"/>
<dbReference type="Proteomes" id="UP000034364">
    <property type="component" value="Unassembled WGS sequence"/>
</dbReference>
<dbReference type="GO" id="GO:0004553">
    <property type="term" value="F:hydrolase activity, hydrolyzing O-glycosyl compounds"/>
    <property type="evidence" value="ECO:0007669"/>
    <property type="project" value="InterPro"/>
</dbReference>
<dbReference type="InterPro" id="IPR002105">
    <property type="entry name" value="Dockerin_1_rpt"/>
</dbReference>
<dbReference type="Pfam" id="PF00404">
    <property type="entry name" value="Dockerin_1"/>
    <property type="match status" value="1"/>
</dbReference>
<dbReference type="Gene3D" id="1.10.1330.10">
    <property type="entry name" value="Dockerin domain"/>
    <property type="match status" value="1"/>
</dbReference>
<reference evidence="1 2" key="1">
    <citation type="journal article" date="2015" name="Nature">
        <title>rRNA introns, odd ribosomes, and small enigmatic genomes across a large radiation of phyla.</title>
        <authorList>
            <person name="Brown C.T."/>
            <person name="Hug L.A."/>
            <person name="Thomas B.C."/>
            <person name="Sharon I."/>
            <person name="Castelle C.J."/>
            <person name="Singh A."/>
            <person name="Wilkins M.J."/>
            <person name="Williams K.H."/>
            <person name="Banfield J.F."/>
        </authorList>
    </citation>
    <scope>NUCLEOTIDE SEQUENCE [LARGE SCALE GENOMIC DNA]</scope>
</reference>
<comment type="caution">
    <text evidence="1">The sequence shown here is derived from an EMBL/GenBank/DDBJ whole genome shotgun (WGS) entry which is preliminary data.</text>
</comment>
<dbReference type="SUPFAM" id="SSF63446">
    <property type="entry name" value="Type I dockerin domain"/>
    <property type="match status" value="1"/>
</dbReference>
<proteinExistence type="predicted"/>